<comment type="similarity">
    <text evidence="2 8">Belongs to the glycosyltransferase 92 family.</text>
</comment>
<name>A0AAV2S8N0_MEGNR</name>
<evidence type="ECO:0000256" key="7">
    <source>
        <dbReference type="ARBA" id="ARBA00023136"/>
    </source>
</evidence>
<gene>
    <name evidence="9" type="ORF">MNOR_LOCUS33697</name>
</gene>
<reference evidence="9 10" key="1">
    <citation type="submission" date="2024-05" db="EMBL/GenBank/DDBJ databases">
        <authorList>
            <person name="Wallberg A."/>
        </authorList>
    </citation>
    <scope>NUCLEOTIDE SEQUENCE [LARGE SCALE GENOMIC DNA]</scope>
</reference>
<proteinExistence type="inferred from homology"/>
<dbReference type="Pfam" id="PF01697">
    <property type="entry name" value="Glyco_transf_92"/>
    <property type="match status" value="1"/>
</dbReference>
<dbReference type="EC" id="2.4.1.-" evidence="8"/>
<evidence type="ECO:0000256" key="1">
    <source>
        <dbReference type="ARBA" id="ARBA00004167"/>
    </source>
</evidence>
<evidence type="ECO:0000313" key="10">
    <source>
        <dbReference type="Proteomes" id="UP001497623"/>
    </source>
</evidence>
<dbReference type="AlphaFoldDB" id="A0AAV2S8N0"/>
<dbReference type="GO" id="GO:0016020">
    <property type="term" value="C:membrane"/>
    <property type="evidence" value="ECO:0007669"/>
    <property type="project" value="UniProtKB-SubCell"/>
</dbReference>
<evidence type="ECO:0000256" key="3">
    <source>
        <dbReference type="ARBA" id="ARBA00022676"/>
    </source>
</evidence>
<keyword evidence="6" id="KW-1133">Transmembrane helix</keyword>
<dbReference type="Proteomes" id="UP001497623">
    <property type="component" value="Unassembled WGS sequence"/>
</dbReference>
<dbReference type="GO" id="GO:0005737">
    <property type="term" value="C:cytoplasm"/>
    <property type="evidence" value="ECO:0007669"/>
    <property type="project" value="TreeGrafter"/>
</dbReference>
<evidence type="ECO:0000256" key="6">
    <source>
        <dbReference type="ARBA" id="ARBA00022989"/>
    </source>
</evidence>
<evidence type="ECO:0000313" key="9">
    <source>
        <dbReference type="EMBL" id="CAL4168440.1"/>
    </source>
</evidence>
<keyword evidence="5" id="KW-0812">Transmembrane</keyword>
<comment type="caution">
    <text evidence="9">The sequence shown here is derived from an EMBL/GenBank/DDBJ whole genome shotgun (WGS) entry which is preliminary data.</text>
</comment>
<dbReference type="PANTHER" id="PTHR21461:SF83">
    <property type="entry name" value="GLYCOSYLTRANSFERASE FAMILY 92 PROTEIN"/>
    <property type="match status" value="1"/>
</dbReference>
<dbReference type="EMBL" id="CAXKWB010049351">
    <property type="protein sequence ID" value="CAL4168440.1"/>
    <property type="molecule type" value="Genomic_DNA"/>
</dbReference>
<keyword evidence="4 8" id="KW-0808">Transferase</keyword>
<accession>A0AAV2S8N0</accession>
<keyword evidence="7" id="KW-0472">Membrane</keyword>
<dbReference type="InterPro" id="IPR008166">
    <property type="entry name" value="Glyco_transf_92"/>
</dbReference>
<comment type="subcellular location">
    <subcellularLocation>
        <location evidence="1">Membrane</location>
        <topology evidence="1">Single-pass membrane protein</topology>
    </subcellularLocation>
</comment>
<organism evidence="9 10">
    <name type="scientific">Meganyctiphanes norvegica</name>
    <name type="common">Northern krill</name>
    <name type="synonym">Thysanopoda norvegica</name>
    <dbReference type="NCBI Taxonomy" id="48144"/>
    <lineage>
        <taxon>Eukaryota</taxon>
        <taxon>Metazoa</taxon>
        <taxon>Ecdysozoa</taxon>
        <taxon>Arthropoda</taxon>
        <taxon>Crustacea</taxon>
        <taxon>Multicrustacea</taxon>
        <taxon>Malacostraca</taxon>
        <taxon>Eumalacostraca</taxon>
        <taxon>Eucarida</taxon>
        <taxon>Euphausiacea</taxon>
        <taxon>Euphausiidae</taxon>
        <taxon>Meganyctiphanes</taxon>
    </lineage>
</organism>
<keyword evidence="10" id="KW-1185">Reference proteome</keyword>
<keyword evidence="3 8" id="KW-0328">Glycosyltransferase</keyword>
<sequence>RYQWKFTSSLRNHIKDTFHQETSATSSTESDRVSKLSETFEEYLKNQFDTNIPIEMLMVNKSSQISKSLFVHKNYNLCPSLKFPLLGDIQFNNTYWQYLKTKMGKIIYIYSAYYDNRSILKNNPVIRILAMSNEVKRSPDFGIFCHIWSKDKRFVLTTNVSIIRLAPLNYQNCPLRGYLITCEIPQEIRKQVPTAVSLAEDPCLKVKNVLRVINNQPEGETKKDFAVCLKGFDFVNYDISIYLVEWLELISLLGIHKVYLYNLNLHPNMSKVLNYYRNRGLVHVTPLTLAGNVPNIPKLQHDFLESKANQLLHEKIPFHDCFYMNMNRYNYIAVLDIDEIILPVNAKSWRELIKDITKRKNNGLYTNFLFRRNIVLDEMRQTHGYDYSLPSYMYMLQNIYRSKVSERNPKTIFNTVNTVVFSTHEPRICLGGRCINKRHNVAKASVFHYRSRCKKKKQASCNNVEVVNDTRIWNYKDELVQRATATLKLLHLI</sequence>
<feature type="non-terminal residue" evidence="9">
    <location>
        <position position="1"/>
    </location>
</feature>
<protein>
    <recommendedName>
        <fullName evidence="8">Glycosyltransferase family 92 protein</fullName>
        <ecNumber evidence="8">2.4.1.-</ecNumber>
    </recommendedName>
</protein>
<evidence type="ECO:0000256" key="8">
    <source>
        <dbReference type="RuleBase" id="RU366017"/>
    </source>
</evidence>
<dbReference type="PANTHER" id="PTHR21461">
    <property type="entry name" value="GLYCOSYLTRANSFERASE FAMILY 92 PROTEIN"/>
    <property type="match status" value="1"/>
</dbReference>
<evidence type="ECO:0000256" key="2">
    <source>
        <dbReference type="ARBA" id="ARBA00007647"/>
    </source>
</evidence>
<evidence type="ECO:0000256" key="5">
    <source>
        <dbReference type="ARBA" id="ARBA00022692"/>
    </source>
</evidence>
<dbReference type="GO" id="GO:0016757">
    <property type="term" value="F:glycosyltransferase activity"/>
    <property type="evidence" value="ECO:0007669"/>
    <property type="project" value="UniProtKB-UniRule"/>
</dbReference>
<evidence type="ECO:0000256" key="4">
    <source>
        <dbReference type="ARBA" id="ARBA00022679"/>
    </source>
</evidence>